<name>R7TZA8_CAPTE</name>
<dbReference type="Proteomes" id="UP000014760">
    <property type="component" value="Unassembled WGS sequence"/>
</dbReference>
<feature type="domain" description="Fork-head" evidence="4">
    <location>
        <begin position="1"/>
        <end position="78"/>
    </location>
</feature>
<evidence type="ECO:0000256" key="1">
    <source>
        <dbReference type="ARBA" id="ARBA00023125"/>
    </source>
</evidence>
<dbReference type="CDD" id="cd00059">
    <property type="entry name" value="FH_FOX"/>
    <property type="match status" value="1"/>
</dbReference>
<evidence type="ECO:0000256" key="3">
    <source>
        <dbReference type="PROSITE-ProRule" id="PRU00089"/>
    </source>
</evidence>
<dbReference type="AlphaFoldDB" id="R7TZA8"/>
<dbReference type="GO" id="GO:0000978">
    <property type="term" value="F:RNA polymerase II cis-regulatory region sequence-specific DNA binding"/>
    <property type="evidence" value="ECO:0007669"/>
    <property type="project" value="TreeGrafter"/>
</dbReference>
<evidence type="ECO:0000259" key="4">
    <source>
        <dbReference type="PROSITE" id="PS50039"/>
    </source>
</evidence>
<dbReference type="PROSITE" id="PS50039">
    <property type="entry name" value="FORK_HEAD_3"/>
    <property type="match status" value="1"/>
</dbReference>
<dbReference type="OMA" id="NAGYGWK"/>
<dbReference type="EMBL" id="KB307021">
    <property type="protein sequence ID" value="ELT99268.1"/>
    <property type="molecule type" value="Genomic_DNA"/>
</dbReference>
<evidence type="ECO:0000313" key="6">
    <source>
        <dbReference type="EnsemblMetazoa" id="CapteP50686"/>
    </source>
</evidence>
<dbReference type="GO" id="GO:0000981">
    <property type="term" value="F:DNA-binding transcription factor activity, RNA polymerase II-specific"/>
    <property type="evidence" value="ECO:0007669"/>
    <property type="project" value="TreeGrafter"/>
</dbReference>
<dbReference type="InterPro" id="IPR030456">
    <property type="entry name" value="TF_fork_head_CS_2"/>
</dbReference>
<comment type="subcellular location">
    <subcellularLocation>
        <location evidence="3">Nucleus</location>
    </subcellularLocation>
</comment>
<dbReference type="EnsemblMetazoa" id="CapteT50686">
    <property type="protein sequence ID" value="CapteP50686"/>
    <property type="gene ID" value="CapteG50686"/>
</dbReference>
<organism evidence="5">
    <name type="scientific">Capitella teleta</name>
    <name type="common">Polychaete worm</name>
    <dbReference type="NCBI Taxonomy" id="283909"/>
    <lineage>
        <taxon>Eukaryota</taxon>
        <taxon>Metazoa</taxon>
        <taxon>Spiralia</taxon>
        <taxon>Lophotrochozoa</taxon>
        <taxon>Annelida</taxon>
        <taxon>Polychaeta</taxon>
        <taxon>Sedentaria</taxon>
        <taxon>Scolecida</taxon>
        <taxon>Capitellidae</taxon>
        <taxon>Capitella</taxon>
    </lineage>
</organism>
<dbReference type="Pfam" id="PF00250">
    <property type="entry name" value="Forkhead"/>
    <property type="match status" value="1"/>
</dbReference>
<evidence type="ECO:0000313" key="5">
    <source>
        <dbReference type="EMBL" id="ELT99268.1"/>
    </source>
</evidence>
<dbReference type="Gene3D" id="1.10.10.10">
    <property type="entry name" value="Winged helix-like DNA-binding domain superfamily/Winged helix DNA-binding domain"/>
    <property type="match status" value="1"/>
</dbReference>
<dbReference type="SUPFAM" id="SSF46785">
    <property type="entry name" value="Winged helix' DNA-binding domain"/>
    <property type="match status" value="1"/>
</dbReference>
<feature type="non-terminal residue" evidence="5">
    <location>
        <position position="78"/>
    </location>
</feature>
<gene>
    <name evidence="5" type="ORF">CAPTEDRAFT_50686</name>
</gene>
<evidence type="ECO:0000313" key="7">
    <source>
        <dbReference type="Proteomes" id="UP000014760"/>
    </source>
</evidence>
<dbReference type="PRINTS" id="PR00053">
    <property type="entry name" value="FORKHEAD"/>
</dbReference>
<reference evidence="7" key="1">
    <citation type="submission" date="2012-12" db="EMBL/GenBank/DDBJ databases">
        <authorList>
            <person name="Hellsten U."/>
            <person name="Grimwood J."/>
            <person name="Chapman J.A."/>
            <person name="Shapiro H."/>
            <person name="Aerts A."/>
            <person name="Otillar R.P."/>
            <person name="Terry A.Y."/>
            <person name="Boore J.L."/>
            <person name="Simakov O."/>
            <person name="Marletaz F."/>
            <person name="Cho S.-J."/>
            <person name="Edsinger-Gonzales E."/>
            <person name="Havlak P."/>
            <person name="Kuo D.-H."/>
            <person name="Larsson T."/>
            <person name="Lv J."/>
            <person name="Arendt D."/>
            <person name="Savage R."/>
            <person name="Osoegawa K."/>
            <person name="de Jong P."/>
            <person name="Lindberg D.R."/>
            <person name="Seaver E.C."/>
            <person name="Weisblat D.A."/>
            <person name="Putnam N.H."/>
            <person name="Grigoriev I.V."/>
            <person name="Rokhsar D.S."/>
        </authorList>
    </citation>
    <scope>NUCLEOTIDE SEQUENCE</scope>
    <source>
        <strain evidence="7">I ESC-2004</strain>
    </source>
</reference>
<sequence>RPNLSYPCLIRQAILAQPEKQAKLQQIYKWISDNYPFYGVASESSWKNSVRHALSLGKAFKKSEDKAEDKRSSYWTLD</sequence>
<protein>
    <recommendedName>
        <fullName evidence="4">Fork-head domain-containing protein</fullName>
    </recommendedName>
</protein>
<keyword evidence="7" id="KW-1185">Reference proteome</keyword>
<dbReference type="STRING" id="283909.R7TZA8"/>
<dbReference type="InterPro" id="IPR036388">
    <property type="entry name" value="WH-like_DNA-bd_sf"/>
</dbReference>
<dbReference type="InterPro" id="IPR001766">
    <property type="entry name" value="Fork_head_dom"/>
</dbReference>
<proteinExistence type="predicted"/>
<dbReference type="SMART" id="SM00339">
    <property type="entry name" value="FH"/>
    <property type="match status" value="1"/>
</dbReference>
<feature type="non-terminal residue" evidence="5">
    <location>
        <position position="1"/>
    </location>
</feature>
<evidence type="ECO:0000256" key="2">
    <source>
        <dbReference type="ARBA" id="ARBA00023242"/>
    </source>
</evidence>
<feature type="DNA-binding region" description="Fork-head" evidence="3">
    <location>
        <begin position="1"/>
        <end position="78"/>
    </location>
</feature>
<keyword evidence="2 3" id="KW-0539">Nucleus</keyword>
<dbReference type="InterPro" id="IPR050211">
    <property type="entry name" value="FOX_domain-containing"/>
</dbReference>
<dbReference type="PANTHER" id="PTHR11829">
    <property type="entry name" value="FORKHEAD BOX PROTEIN"/>
    <property type="match status" value="1"/>
</dbReference>
<reference evidence="6" key="3">
    <citation type="submission" date="2015-06" db="UniProtKB">
        <authorList>
            <consortium name="EnsemblMetazoa"/>
        </authorList>
    </citation>
    <scope>IDENTIFICATION</scope>
</reference>
<keyword evidence="1 3" id="KW-0238">DNA-binding</keyword>
<dbReference type="HOGENOM" id="CLU_077699_6_3_1"/>
<dbReference type="PROSITE" id="PS00658">
    <property type="entry name" value="FORK_HEAD_2"/>
    <property type="match status" value="1"/>
</dbReference>
<reference evidence="5 7" key="2">
    <citation type="journal article" date="2013" name="Nature">
        <title>Insights into bilaterian evolution from three spiralian genomes.</title>
        <authorList>
            <person name="Simakov O."/>
            <person name="Marletaz F."/>
            <person name="Cho S.J."/>
            <person name="Edsinger-Gonzales E."/>
            <person name="Havlak P."/>
            <person name="Hellsten U."/>
            <person name="Kuo D.H."/>
            <person name="Larsson T."/>
            <person name="Lv J."/>
            <person name="Arendt D."/>
            <person name="Savage R."/>
            <person name="Osoegawa K."/>
            <person name="de Jong P."/>
            <person name="Grimwood J."/>
            <person name="Chapman J.A."/>
            <person name="Shapiro H."/>
            <person name="Aerts A."/>
            <person name="Otillar R.P."/>
            <person name="Terry A.Y."/>
            <person name="Boore J.L."/>
            <person name="Grigoriev I.V."/>
            <person name="Lindberg D.R."/>
            <person name="Seaver E.C."/>
            <person name="Weisblat D.A."/>
            <person name="Putnam N.H."/>
            <person name="Rokhsar D.S."/>
        </authorList>
    </citation>
    <scope>NUCLEOTIDE SEQUENCE</scope>
    <source>
        <strain evidence="5 7">I ESC-2004</strain>
    </source>
</reference>
<dbReference type="InterPro" id="IPR036390">
    <property type="entry name" value="WH_DNA-bd_sf"/>
</dbReference>
<dbReference type="PANTHER" id="PTHR11829:SF343">
    <property type="entry name" value="FORK-HEAD DOMAIN-CONTAINING PROTEIN"/>
    <property type="match status" value="1"/>
</dbReference>
<accession>R7TZA8</accession>
<dbReference type="EMBL" id="AMQN01026621">
    <property type="status" value="NOT_ANNOTATED_CDS"/>
    <property type="molecule type" value="Genomic_DNA"/>
</dbReference>
<dbReference type="OrthoDB" id="5830876at2759"/>
<dbReference type="GO" id="GO:0005634">
    <property type="term" value="C:nucleus"/>
    <property type="evidence" value="ECO:0007669"/>
    <property type="project" value="UniProtKB-SubCell"/>
</dbReference>